<dbReference type="HOGENOM" id="CLU_029307_1_1_1"/>
<proteinExistence type="predicted"/>
<dbReference type="PaxDb" id="4113-PGSC0003DMT400090796"/>
<feature type="domain" description="Putative plant transposon protein" evidence="2">
    <location>
        <begin position="138"/>
        <end position="239"/>
    </location>
</feature>
<dbReference type="GO" id="GO:0009579">
    <property type="term" value="C:thylakoid"/>
    <property type="evidence" value="ECO:0000318"/>
    <property type="project" value="GO_Central"/>
</dbReference>
<protein>
    <recommendedName>
        <fullName evidence="2">Putative plant transposon protein domain-containing protein</fullName>
    </recommendedName>
</protein>
<feature type="region of interest" description="Disordered" evidence="1">
    <location>
        <begin position="57"/>
        <end position="95"/>
    </location>
</feature>
<dbReference type="PANTHER" id="PTHR33180">
    <property type="entry name" value="PHOTOSYSTEM II CP43 REACTION CENTER PROTEIN"/>
    <property type="match status" value="1"/>
</dbReference>
<reference evidence="4" key="1">
    <citation type="journal article" date="2011" name="Nature">
        <title>Genome sequence and analysis of the tuber crop potato.</title>
        <authorList>
            <consortium name="The Potato Genome Sequencing Consortium"/>
        </authorList>
    </citation>
    <scope>NUCLEOTIDE SEQUENCE [LARGE SCALE GENOMIC DNA]</scope>
    <source>
        <strain evidence="4">cv. DM1-3 516 R44</strain>
    </source>
</reference>
<evidence type="ECO:0000313" key="3">
    <source>
        <dbReference type="EnsemblPlants" id="PGSC0003DMT400090796"/>
    </source>
</evidence>
<dbReference type="EnsemblPlants" id="PGSC0003DMT400090796">
    <property type="protein sequence ID" value="PGSC0003DMT400090796"/>
    <property type="gene ID" value="PGSC0003DMG400040367"/>
</dbReference>
<evidence type="ECO:0000313" key="4">
    <source>
        <dbReference type="Proteomes" id="UP000011115"/>
    </source>
</evidence>
<evidence type="ECO:0000259" key="2">
    <source>
        <dbReference type="Pfam" id="PF20167"/>
    </source>
</evidence>
<dbReference type="Gramene" id="PGSC0003DMT400090796">
    <property type="protein sequence ID" value="PGSC0003DMT400090796"/>
    <property type="gene ID" value="PGSC0003DMG400040367"/>
</dbReference>
<evidence type="ECO:0000256" key="1">
    <source>
        <dbReference type="SAM" id="MobiDB-lite"/>
    </source>
</evidence>
<dbReference type="Pfam" id="PF20167">
    <property type="entry name" value="Transposase_32"/>
    <property type="match status" value="1"/>
</dbReference>
<organism evidence="3 4">
    <name type="scientific">Solanum tuberosum</name>
    <name type="common">Potato</name>
    <dbReference type="NCBI Taxonomy" id="4113"/>
    <lineage>
        <taxon>Eukaryota</taxon>
        <taxon>Viridiplantae</taxon>
        <taxon>Streptophyta</taxon>
        <taxon>Embryophyta</taxon>
        <taxon>Tracheophyta</taxon>
        <taxon>Spermatophyta</taxon>
        <taxon>Magnoliopsida</taxon>
        <taxon>eudicotyledons</taxon>
        <taxon>Gunneridae</taxon>
        <taxon>Pentapetalae</taxon>
        <taxon>asterids</taxon>
        <taxon>lamiids</taxon>
        <taxon>Solanales</taxon>
        <taxon>Solanaceae</taxon>
        <taxon>Solanoideae</taxon>
        <taxon>Solaneae</taxon>
        <taxon>Solanum</taxon>
    </lineage>
</organism>
<sequence length="280" mass="31647">MIAIVDPFGVLPNKLFARQADSINWILCWNIRRVVGSLGESPSGFCLVRTNIDMPPSKRTRGITINEGGSNPSRKERQEPPLGEKGKGKRPRFSPGPEVRIFFHGSLSSTQHMVNKCRRVKKAMDFRPVKSVIVRGLAFPLISDTTPRWIDAGVEIEKKDLNIATHYWFGFISSSRMPSQNESILRHEKSACLGSILSKRWLNLGHIIEQEMAMRAKQKHTSLPFPVLITELCRQAGVPEEAGRDFDVTPSSSTNIRRIEVEYTREEVDRRRTALVDTSP</sequence>
<feature type="compositionally biased region" description="Basic and acidic residues" evidence="1">
    <location>
        <begin position="73"/>
        <end position="86"/>
    </location>
</feature>
<dbReference type="InParanoid" id="M1DL70"/>
<reference evidence="3" key="2">
    <citation type="submission" date="2015-06" db="UniProtKB">
        <authorList>
            <consortium name="EnsemblPlants"/>
        </authorList>
    </citation>
    <scope>IDENTIFICATION</scope>
    <source>
        <strain evidence="3">DM1-3 516 R44</strain>
    </source>
</reference>
<dbReference type="AlphaFoldDB" id="M1DL70"/>
<accession>M1DL70</accession>
<dbReference type="GO" id="GO:0009523">
    <property type="term" value="C:photosystem II"/>
    <property type="evidence" value="ECO:0000318"/>
    <property type="project" value="GO_Central"/>
</dbReference>
<name>M1DL70_SOLTU</name>
<dbReference type="Proteomes" id="UP000011115">
    <property type="component" value="Unassembled WGS sequence"/>
</dbReference>
<keyword evidence="4" id="KW-1185">Reference proteome</keyword>
<dbReference type="InterPro" id="IPR046796">
    <property type="entry name" value="Transposase_32_dom"/>
</dbReference>
<dbReference type="PANTHER" id="PTHR33180:SF31">
    <property type="entry name" value="POLYPROTEIN PROTEIN"/>
    <property type="match status" value="1"/>
</dbReference>